<gene>
    <name evidence="3" type="ORF">GCM10009114_26810</name>
</gene>
<evidence type="ECO:0000313" key="4">
    <source>
        <dbReference type="Proteomes" id="UP001500359"/>
    </source>
</evidence>
<comment type="caution">
    <text evidence="3">The sequence shown here is derived from an EMBL/GenBank/DDBJ whole genome shotgun (WGS) entry which is preliminary data.</text>
</comment>
<dbReference type="PANTHER" id="PTHR38109">
    <property type="entry name" value="PROTEIN YCGL"/>
    <property type="match status" value="1"/>
</dbReference>
<dbReference type="EMBL" id="BAAAFD010000008">
    <property type="protein sequence ID" value="GAA0858181.1"/>
    <property type="molecule type" value="Genomic_DNA"/>
</dbReference>
<dbReference type="SUPFAM" id="SSF160191">
    <property type="entry name" value="YcgL-like"/>
    <property type="match status" value="1"/>
</dbReference>
<dbReference type="PANTHER" id="PTHR38109:SF1">
    <property type="entry name" value="PROTEIN YCGL"/>
    <property type="match status" value="1"/>
</dbReference>
<dbReference type="InterPro" id="IPR027354">
    <property type="entry name" value="YcgL_dom"/>
</dbReference>
<dbReference type="Pfam" id="PF05166">
    <property type="entry name" value="YcgL"/>
    <property type="match status" value="1"/>
</dbReference>
<evidence type="ECO:0000259" key="2">
    <source>
        <dbReference type="PROSITE" id="PS51648"/>
    </source>
</evidence>
<protein>
    <recommendedName>
        <fullName evidence="1">YcgL domain-containing protein GCM10009114_26810</fullName>
    </recommendedName>
</protein>
<dbReference type="Gene3D" id="3.10.510.20">
    <property type="entry name" value="YcgL domain"/>
    <property type="match status" value="1"/>
</dbReference>
<sequence>MLVYVYKSPKKQDTYLYLPRKNDFTELPDALLKMFGAPKFLTILATQKHQQIGMVDKQRLMDELTEKGFYLQLPPPVENLLKQHLQDNAKGQIDTNKEDK</sequence>
<dbReference type="RefSeq" id="WP_343860791.1">
    <property type="nucleotide sequence ID" value="NZ_BAAAFD010000008.1"/>
</dbReference>
<accession>A0ABN1LN35</accession>
<proteinExistence type="inferred from homology"/>
<name>A0ABN1LN35_9ALTE</name>
<dbReference type="InterPro" id="IPR038068">
    <property type="entry name" value="YcgL-like_sf"/>
</dbReference>
<evidence type="ECO:0000313" key="3">
    <source>
        <dbReference type="EMBL" id="GAA0858181.1"/>
    </source>
</evidence>
<dbReference type="Proteomes" id="UP001500359">
    <property type="component" value="Unassembled WGS sequence"/>
</dbReference>
<keyword evidence="4" id="KW-1185">Reference proteome</keyword>
<evidence type="ECO:0000256" key="1">
    <source>
        <dbReference type="HAMAP-Rule" id="MF_01866"/>
    </source>
</evidence>
<organism evidence="3 4">
    <name type="scientific">Aliiglaciecola litoralis</name>
    <dbReference type="NCBI Taxonomy" id="582857"/>
    <lineage>
        <taxon>Bacteria</taxon>
        <taxon>Pseudomonadati</taxon>
        <taxon>Pseudomonadota</taxon>
        <taxon>Gammaproteobacteria</taxon>
        <taxon>Alteromonadales</taxon>
        <taxon>Alteromonadaceae</taxon>
        <taxon>Aliiglaciecola</taxon>
    </lineage>
</organism>
<dbReference type="PROSITE" id="PS51648">
    <property type="entry name" value="YCGL"/>
    <property type="match status" value="1"/>
</dbReference>
<dbReference type="HAMAP" id="MF_01866">
    <property type="entry name" value="UPF0745"/>
    <property type="match status" value="1"/>
</dbReference>
<reference evidence="3 4" key="1">
    <citation type="journal article" date="2019" name="Int. J. Syst. Evol. Microbiol.">
        <title>The Global Catalogue of Microorganisms (GCM) 10K type strain sequencing project: providing services to taxonomists for standard genome sequencing and annotation.</title>
        <authorList>
            <consortium name="The Broad Institute Genomics Platform"/>
            <consortium name="The Broad Institute Genome Sequencing Center for Infectious Disease"/>
            <person name="Wu L."/>
            <person name="Ma J."/>
        </authorList>
    </citation>
    <scope>NUCLEOTIDE SEQUENCE [LARGE SCALE GENOMIC DNA]</scope>
    <source>
        <strain evidence="3 4">JCM 15896</strain>
    </source>
</reference>
<feature type="domain" description="YcgL" evidence="2">
    <location>
        <begin position="1"/>
        <end position="85"/>
    </location>
</feature>